<comment type="caution">
    <text evidence="8">The sequence shown here is derived from an EMBL/GenBank/DDBJ whole genome shotgun (WGS) entry which is preliminary data.</text>
</comment>
<keyword evidence="6" id="KW-0472">Membrane</keyword>
<keyword evidence="5 6" id="KW-0131">Cell cycle</keyword>
<evidence type="ECO:0000313" key="8">
    <source>
        <dbReference type="EMBL" id="TNK91236.1"/>
    </source>
</evidence>
<comment type="subcellular location">
    <subcellularLocation>
        <location evidence="6">Cell membrane</location>
        <topology evidence="6">Single-pass type II membrane protein</topology>
    </subcellularLocation>
    <text evidence="6">Localizes to the division septum.</text>
</comment>
<evidence type="ECO:0000313" key="9">
    <source>
        <dbReference type="Proteomes" id="UP000313312"/>
    </source>
</evidence>
<evidence type="ECO:0000256" key="5">
    <source>
        <dbReference type="ARBA" id="ARBA00023306"/>
    </source>
</evidence>
<accession>A0A5C4TKX4</accession>
<evidence type="ECO:0000256" key="2">
    <source>
        <dbReference type="ARBA" id="ARBA00022618"/>
    </source>
</evidence>
<dbReference type="GeneID" id="93160907"/>
<evidence type="ECO:0000256" key="6">
    <source>
        <dbReference type="HAMAP-Rule" id="MF_00912"/>
    </source>
</evidence>
<dbReference type="GO" id="GO:0043093">
    <property type="term" value="P:FtsZ-dependent cytokinesis"/>
    <property type="evidence" value="ECO:0007669"/>
    <property type="project" value="UniProtKB-UniRule"/>
</dbReference>
<protein>
    <recommendedName>
        <fullName evidence="6">Cell division protein DivIB</fullName>
    </recommendedName>
</protein>
<dbReference type="GO" id="GO:0005886">
    <property type="term" value="C:plasma membrane"/>
    <property type="evidence" value="ECO:0007669"/>
    <property type="project" value="UniProtKB-SubCell"/>
</dbReference>
<dbReference type="GO" id="GO:0032153">
    <property type="term" value="C:cell division site"/>
    <property type="evidence" value="ECO:0007669"/>
    <property type="project" value="UniProtKB-UniRule"/>
</dbReference>
<evidence type="ECO:0000256" key="4">
    <source>
        <dbReference type="ARBA" id="ARBA00022989"/>
    </source>
</evidence>
<feature type="transmembrane region" description="Helical" evidence="6">
    <location>
        <begin position="47"/>
        <end position="70"/>
    </location>
</feature>
<keyword evidence="4 6" id="KW-1133">Transmembrane helix</keyword>
<name>A0A5C4TKX4_FRUSA</name>
<sequence>MKEDQQFSNDPIENEHLNKYIEKKVRKNSRLRVGRKNKEIKKYRRRLIFKTALPLCLFFIIIALISGYFVSPYSKVKNISIEALQDQNQLKNNLPIQVGDSLMMVKLNEPKVIKLVKQNDINVKNVKINWKRHNEAILKIKFYDFYAYFKHDGHYYPVNDRGETVKQPASINNKKNVLILQGFSNKKRIKTTLLQYEKLPNDLKADVKEVKKETTVDDPQKVKVYLNDGNQVVLQNDQLAKKMAYYPSIKTTLKRPSVVNMEYGAYATPIK</sequence>
<reference evidence="8 9" key="1">
    <citation type="submission" date="2018-05" db="EMBL/GenBank/DDBJ databases">
        <title>Lactobacillus sanfranciscensis Ah4 draft denome sequence.</title>
        <authorList>
            <person name="Zhang G."/>
        </authorList>
    </citation>
    <scope>NUCLEOTIDE SEQUENCE [LARGE SCALE GENOMIC DNA]</scope>
    <source>
        <strain evidence="8 9">Ah4</strain>
    </source>
</reference>
<dbReference type="Pfam" id="PF03799">
    <property type="entry name" value="FtsQ_DivIB_C"/>
    <property type="match status" value="1"/>
</dbReference>
<dbReference type="AlphaFoldDB" id="A0A5C4TKX4"/>
<dbReference type="RefSeq" id="WP_103428412.1">
    <property type="nucleotide sequence ID" value="NZ_CP118925.1"/>
</dbReference>
<proteinExistence type="inferred from homology"/>
<keyword evidence="1 6" id="KW-1003">Cell membrane</keyword>
<dbReference type="InterPro" id="IPR005548">
    <property type="entry name" value="Cell_div_FtsQ/DivIB_C"/>
</dbReference>
<dbReference type="InterPro" id="IPR050487">
    <property type="entry name" value="FtsQ_DivIB"/>
</dbReference>
<evidence type="ECO:0000256" key="3">
    <source>
        <dbReference type="ARBA" id="ARBA00022692"/>
    </source>
</evidence>
<evidence type="ECO:0000259" key="7">
    <source>
        <dbReference type="Pfam" id="PF03799"/>
    </source>
</evidence>
<dbReference type="PANTHER" id="PTHR37820:SF1">
    <property type="entry name" value="CELL DIVISION PROTEIN FTSQ"/>
    <property type="match status" value="1"/>
</dbReference>
<dbReference type="Proteomes" id="UP000313312">
    <property type="component" value="Unassembled WGS sequence"/>
</dbReference>
<dbReference type="PANTHER" id="PTHR37820">
    <property type="entry name" value="CELL DIVISION PROTEIN DIVIB"/>
    <property type="match status" value="1"/>
</dbReference>
<keyword evidence="2 6" id="KW-0132">Cell division</keyword>
<dbReference type="HAMAP" id="MF_00912">
    <property type="entry name" value="DivIB"/>
    <property type="match status" value="1"/>
</dbReference>
<keyword evidence="3 6" id="KW-0812">Transmembrane</keyword>
<dbReference type="InterPro" id="IPR026580">
    <property type="entry name" value="DivIB"/>
</dbReference>
<evidence type="ECO:0000256" key="1">
    <source>
        <dbReference type="ARBA" id="ARBA00022475"/>
    </source>
</evidence>
<comment type="similarity">
    <text evidence="6">Belongs to the FtsQ/DivIB family. DivIB subfamily.</text>
</comment>
<gene>
    <name evidence="6" type="primary">divIB</name>
    <name evidence="8" type="ORF">DID87_00710</name>
</gene>
<organism evidence="8 9">
    <name type="scientific">Fructilactobacillus sanfranciscensis</name>
    <name type="common">Lactobacillus sanfranciscensis</name>
    <dbReference type="NCBI Taxonomy" id="1625"/>
    <lineage>
        <taxon>Bacteria</taxon>
        <taxon>Bacillati</taxon>
        <taxon>Bacillota</taxon>
        <taxon>Bacilli</taxon>
        <taxon>Lactobacillales</taxon>
        <taxon>Lactobacillaceae</taxon>
        <taxon>Fructilactobacillus</taxon>
    </lineage>
</organism>
<comment type="function">
    <text evidence="6">Cell division protein that may be involved in stabilizing or promoting the assembly of the division complex.</text>
</comment>
<dbReference type="EMBL" id="QFCR01000001">
    <property type="protein sequence ID" value="TNK91236.1"/>
    <property type="molecule type" value="Genomic_DNA"/>
</dbReference>
<dbReference type="Gene3D" id="3.40.50.10960">
    <property type="match status" value="1"/>
</dbReference>
<feature type="domain" description="Cell division protein FtsQ/DivIB C-terminal" evidence="7">
    <location>
        <begin position="147"/>
        <end position="259"/>
    </location>
</feature>